<dbReference type="Pfam" id="PF01585">
    <property type="entry name" value="G-patch"/>
    <property type="match status" value="1"/>
</dbReference>
<dbReference type="SMART" id="SM00443">
    <property type="entry name" value="G_patch"/>
    <property type="match status" value="1"/>
</dbReference>
<dbReference type="EMBL" id="JAAARO010000021">
    <property type="protein sequence ID" value="KAF5728118.1"/>
    <property type="molecule type" value="Genomic_DNA"/>
</dbReference>
<feature type="region of interest" description="Disordered" evidence="9">
    <location>
        <begin position="47"/>
        <end position="91"/>
    </location>
</feature>
<dbReference type="PIRSF" id="PIRSF017706">
    <property type="entry name" value="TFIP11"/>
    <property type="match status" value="1"/>
</dbReference>
<evidence type="ECO:0000256" key="6">
    <source>
        <dbReference type="ARBA" id="ARBA00023242"/>
    </source>
</evidence>
<comment type="similarity">
    <text evidence="2 7">Belongs to the TFP11/STIP family.</text>
</comment>
<evidence type="ECO:0000313" key="11">
    <source>
        <dbReference type="EMBL" id="KAF5728118.1"/>
    </source>
</evidence>
<dbReference type="Proteomes" id="UP000593562">
    <property type="component" value="Unassembled WGS sequence"/>
</dbReference>
<dbReference type="GO" id="GO:0071008">
    <property type="term" value="C:U2-type post-mRNA release spliceosomal complex"/>
    <property type="evidence" value="ECO:0007669"/>
    <property type="project" value="TreeGrafter"/>
</dbReference>
<keyword evidence="4 7" id="KW-0747">Spliceosome</keyword>
<dbReference type="InterPro" id="IPR022783">
    <property type="entry name" value="GCFC_dom"/>
</dbReference>
<evidence type="ECO:0000256" key="2">
    <source>
        <dbReference type="ARBA" id="ARBA00010900"/>
    </source>
</evidence>
<comment type="subcellular location">
    <subcellularLocation>
        <location evidence="1 7">Nucleus</location>
    </subcellularLocation>
</comment>
<evidence type="ECO:0000259" key="10">
    <source>
        <dbReference type="PROSITE" id="PS50174"/>
    </source>
</evidence>
<dbReference type="Pfam" id="PF12457">
    <property type="entry name" value="TIP_N"/>
    <property type="match status" value="1"/>
</dbReference>
<keyword evidence="8" id="KW-0175">Coiled coil</keyword>
<dbReference type="AlphaFoldDB" id="A0A7J7C1Y8"/>
<evidence type="ECO:0000313" key="12">
    <source>
        <dbReference type="Proteomes" id="UP000593562"/>
    </source>
</evidence>
<name>A0A7J7C1Y8_TRIWF</name>
<sequence length="875" mass="99516">MDDYEERERFGMENDYEDAQWINGEFYYGKRKAKPMQTKEDTLYGVFAGSSDEDDDGSSSKKKRKGRDFGRKPDLTKPVNFVSTGTRMPDKEIDENLKEDDVDMFDYDSDNANGKAGIGLGAVNPGSTGLGFGDNSVRKSKGDEIGGGGGSASIVDDGGGGDNFLPTAFGRMIKEGAEKRARERLEKKGKEGKRKEVNSGDVGGFEKHTKGIGMKLLEKMGYRGGGLGKNEQGIVAPIEAKMRPKTMGMGFNDFKETAAAKVPGLQQIEEEKKSGQQAVGVRAKERLWLKQAKAKKKEVYITAEELLAKKQEQGGFEVVQKVVDMRGPQVRILTNLENLNAEDKAREMDIPMPELQHNVRLIVDFAEADIQKIDRDLRNEQEKTMSLQKDKERLEMEAARQKKQLDVMEEITRVVARIEEENSLGTLTLESLKKSFTELQIRFPDDYKLCNLSCIACSYSLPLFIRVFQGWDPLRNPLHGVELVASWKNLLQGDSHDIWDVGTPYTQLIWDVVFPAVRISGTNTWEPREPESMLKFLESWENLLPSSVRQNILDHVVFPKLSTAVDLWDPRRETVPIHVWVHPWLLMLANKLEGVYQMIRMKLSNVLDAWHPSDVSAHAILSPWKNVFDSGSWEQLMRRYIVPKLQVALQEFQVNPANQKLDQFYWVMSWVSTIPDQLMVDLMEKFFFAKWLQVLYHWLSVNPNLEEVQKWYKGWKDLFPPALLASENIRYQLSIALNMMEQVMEGMNVVQPGLRENLTYLRASEQRQFEAQQRAAAHAQSAAGLSSTTQVDGMSGPLEMSLKEVVEAHAQQHELLFKLKPGRMYNGQQIYGYGNISIIIDSLNQLLYAQKEDGWVLTTLDRLLEMHNNSLAKKR</sequence>
<evidence type="ECO:0000256" key="9">
    <source>
        <dbReference type="SAM" id="MobiDB-lite"/>
    </source>
</evidence>
<evidence type="ECO:0000256" key="8">
    <source>
        <dbReference type="SAM" id="Coils"/>
    </source>
</evidence>
<keyword evidence="3 7" id="KW-0507">mRNA processing</keyword>
<dbReference type="InterPro" id="IPR045211">
    <property type="entry name" value="TFP11/STIP/Ntr1"/>
</dbReference>
<protein>
    <submittedName>
        <fullName evidence="11">Septin and tuftelin-interacting protein 1 1</fullName>
    </submittedName>
</protein>
<dbReference type="PANTHER" id="PTHR23329">
    <property type="entry name" value="TUFTELIN-INTERACTING PROTEIN 11-RELATED"/>
    <property type="match status" value="1"/>
</dbReference>
<feature type="region of interest" description="Disordered" evidence="9">
    <location>
        <begin position="179"/>
        <end position="202"/>
    </location>
</feature>
<gene>
    <name evidence="11" type="ORF">HS088_TW21G00261</name>
</gene>
<dbReference type="InterPro" id="IPR024933">
    <property type="entry name" value="TFP11"/>
</dbReference>
<dbReference type="Pfam" id="PF07842">
    <property type="entry name" value="GCFC"/>
    <property type="match status" value="1"/>
</dbReference>
<dbReference type="PROSITE" id="PS50174">
    <property type="entry name" value="G_PATCH"/>
    <property type="match status" value="1"/>
</dbReference>
<dbReference type="OrthoDB" id="4822at2759"/>
<reference evidence="11 12" key="1">
    <citation type="journal article" date="2020" name="Nat. Commun.">
        <title>Genome of Tripterygium wilfordii and identification of cytochrome P450 involved in triptolide biosynthesis.</title>
        <authorList>
            <person name="Tu L."/>
            <person name="Su P."/>
            <person name="Zhang Z."/>
            <person name="Gao L."/>
            <person name="Wang J."/>
            <person name="Hu T."/>
            <person name="Zhou J."/>
            <person name="Zhang Y."/>
            <person name="Zhao Y."/>
            <person name="Liu Y."/>
            <person name="Song Y."/>
            <person name="Tong Y."/>
            <person name="Lu Y."/>
            <person name="Yang J."/>
            <person name="Xu C."/>
            <person name="Jia M."/>
            <person name="Peters R.J."/>
            <person name="Huang L."/>
            <person name="Gao W."/>
        </authorList>
    </citation>
    <scope>NUCLEOTIDE SEQUENCE [LARGE SCALE GENOMIC DNA]</scope>
    <source>
        <strain evidence="12">cv. XIE 37</strain>
        <tissue evidence="11">Leaf</tissue>
    </source>
</reference>
<dbReference type="InParanoid" id="A0A7J7C1Y8"/>
<evidence type="ECO:0000256" key="1">
    <source>
        <dbReference type="ARBA" id="ARBA00004123"/>
    </source>
</evidence>
<keyword evidence="12" id="KW-1185">Reference proteome</keyword>
<evidence type="ECO:0000256" key="4">
    <source>
        <dbReference type="ARBA" id="ARBA00022728"/>
    </source>
</evidence>
<evidence type="ECO:0000256" key="7">
    <source>
        <dbReference type="PIRNR" id="PIRNR017706"/>
    </source>
</evidence>
<dbReference type="GO" id="GO:0000390">
    <property type="term" value="P:spliceosomal complex disassembly"/>
    <property type="evidence" value="ECO:0007669"/>
    <property type="project" value="InterPro"/>
</dbReference>
<dbReference type="PANTHER" id="PTHR23329:SF1">
    <property type="entry name" value="TUFTELIN-INTERACTING PROTEIN 11"/>
    <property type="match status" value="1"/>
</dbReference>
<evidence type="ECO:0000256" key="3">
    <source>
        <dbReference type="ARBA" id="ARBA00022664"/>
    </source>
</evidence>
<dbReference type="InterPro" id="IPR000467">
    <property type="entry name" value="G_patch_dom"/>
</dbReference>
<evidence type="ECO:0000256" key="5">
    <source>
        <dbReference type="ARBA" id="ARBA00023187"/>
    </source>
</evidence>
<organism evidence="11 12">
    <name type="scientific">Tripterygium wilfordii</name>
    <name type="common">Thunder God vine</name>
    <dbReference type="NCBI Taxonomy" id="458696"/>
    <lineage>
        <taxon>Eukaryota</taxon>
        <taxon>Viridiplantae</taxon>
        <taxon>Streptophyta</taxon>
        <taxon>Embryophyta</taxon>
        <taxon>Tracheophyta</taxon>
        <taxon>Spermatophyta</taxon>
        <taxon>Magnoliopsida</taxon>
        <taxon>eudicotyledons</taxon>
        <taxon>Gunneridae</taxon>
        <taxon>Pentapetalae</taxon>
        <taxon>rosids</taxon>
        <taxon>fabids</taxon>
        <taxon>Celastrales</taxon>
        <taxon>Celastraceae</taxon>
        <taxon>Tripterygium</taxon>
    </lineage>
</organism>
<feature type="coiled-coil region" evidence="8">
    <location>
        <begin position="363"/>
        <end position="411"/>
    </location>
</feature>
<dbReference type="FunCoup" id="A0A7J7C1Y8">
    <property type="interactions" value="4284"/>
</dbReference>
<dbReference type="GO" id="GO:0003676">
    <property type="term" value="F:nucleic acid binding"/>
    <property type="evidence" value="ECO:0007669"/>
    <property type="project" value="InterPro"/>
</dbReference>
<comment type="caution">
    <text evidence="11">The sequence shown here is derived from an EMBL/GenBank/DDBJ whole genome shotgun (WGS) entry which is preliminary data.</text>
</comment>
<proteinExistence type="inferred from homology"/>
<feature type="domain" description="G-patch" evidence="10">
    <location>
        <begin position="209"/>
        <end position="254"/>
    </location>
</feature>
<accession>A0A7J7C1Y8</accession>
<keyword evidence="5 7" id="KW-0508">mRNA splicing</keyword>
<keyword evidence="6 7" id="KW-0539">Nucleus</keyword>
<dbReference type="InterPro" id="IPR022159">
    <property type="entry name" value="STIP/TFIP11_N"/>
</dbReference>